<dbReference type="AlphaFoldDB" id="Q6CRV1"/>
<protein>
    <submittedName>
        <fullName evidence="1">KLLA0D06193p</fullName>
    </submittedName>
</protein>
<evidence type="ECO:0000313" key="2">
    <source>
        <dbReference type="Proteomes" id="UP000000598"/>
    </source>
</evidence>
<reference evidence="1 2" key="1">
    <citation type="journal article" date="2004" name="Nature">
        <title>Genome evolution in yeasts.</title>
        <authorList>
            <consortium name="Genolevures"/>
            <person name="Dujon B."/>
            <person name="Sherman D."/>
            <person name="Fischer G."/>
            <person name="Durrens P."/>
            <person name="Casaregola S."/>
            <person name="Lafontaine I."/>
            <person name="de Montigny J."/>
            <person name="Marck C."/>
            <person name="Neuveglise C."/>
            <person name="Talla E."/>
            <person name="Goffard N."/>
            <person name="Frangeul L."/>
            <person name="Aigle M."/>
            <person name="Anthouard V."/>
            <person name="Babour A."/>
            <person name="Barbe V."/>
            <person name="Barnay S."/>
            <person name="Blanchin S."/>
            <person name="Beckerich J.M."/>
            <person name="Beyne E."/>
            <person name="Bleykasten C."/>
            <person name="Boisrame A."/>
            <person name="Boyer J."/>
            <person name="Cattolico L."/>
            <person name="Confanioleri F."/>
            <person name="de Daruvar A."/>
            <person name="Despons L."/>
            <person name="Fabre E."/>
            <person name="Fairhead C."/>
            <person name="Ferry-Dumazet H."/>
            <person name="Groppi A."/>
            <person name="Hantraye F."/>
            <person name="Hennequin C."/>
            <person name="Jauniaux N."/>
            <person name="Joyet P."/>
            <person name="Kachouri R."/>
            <person name="Kerrest A."/>
            <person name="Koszul R."/>
            <person name="Lemaire M."/>
            <person name="Lesur I."/>
            <person name="Ma L."/>
            <person name="Muller H."/>
            <person name="Nicaud J.M."/>
            <person name="Nikolski M."/>
            <person name="Oztas S."/>
            <person name="Ozier-Kalogeropoulos O."/>
            <person name="Pellenz S."/>
            <person name="Potier S."/>
            <person name="Richard G.F."/>
            <person name="Straub M.L."/>
            <person name="Suleau A."/>
            <person name="Swennene D."/>
            <person name="Tekaia F."/>
            <person name="Wesolowski-Louvel M."/>
            <person name="Westhof E."/>
            <person name="Wirth B."/>
            <person name="Zeniou-Meyer M."/>
            <person name="Zivanovic I."/>
            <person name="Bolotin-Fukuhara M."/>
            <person name="Thierry A."/>
            <person name="Bouchier C."/>
            <person name="Caudron B."/>
            <person name="Scarpelli C."/>
            <person name="Gaillardin C."/>
            <person name="Weissenbach J."/>
            <person name="Wincker P."/>
            <person name="Souciet J.L."/>
        </authorList>
    </citation>
    <scope>NUCLEOTIDE SEQUENCE [LARGE SCALE GENOMIC DNA]</scope>
    <source>
        <strain evidence="2">ATCC 8585 / CBS 2359 / DSM 70799 / NBRC 1267 / NRRL Y-1140 / WM37</strain>
    </source>
</reference>
<proteinExistence type="predicted"/>
<name>Q6CRV1_KLULA</name>
<dbReference type="EMBL" id="CR382124">
    <property type="protein sequence ID" value="CAH00434.1"/>
    <property type="molecule type" value="Genomic_DNA"/>
</dbReference>
<dbReference type="Proteomes" id="UP000000598">
    <property type="component" value="Chromosome D"/>
</dbReference>
<organism evidence="1 2">
    <name type="scientific">Kluyveromyces lactis (strain ATCC 8585 / CBS 2359 / DSM 70799 / NBRC 1267 / NRRL Y-1140 / WM37)</name>
    <name type="common">Yeast</name>
    <name type="synonym">Candida sphaerica</name>
    <dbReference type="NCBI Taxonomy" id="284590"/>
    <lineage>
        <taxon>Eukaryota</taxon>
        <taxon>Fungi</taxon>
        <taxon>Dikarya</taxon>
        <taxon>Ascomycota</taxon>
        <taxon>Saccharomycotina</taxon>
        <taxon>Saccharomycetes</taxon>
        <taxon>Saccharomycetales</taxon>
        <taxon>Saccharomycetaceae</taxon>
        <taxon>Kluyveromyces</taxon>
    </lineage>
</organism>
<evidence type="ECO:0000313" key="1">
    <source>
        <dbReference type="EMBL" id="CAH00434.1"/>
    </source>
</evidence>
<dbReference type="PaxDb" id="284590-Q6CRV1"/>
<keyword evidence="2" id="KW-1185">Reference proteome</keyword>
<gene>
    <name evidence="1" type="ORF">KLLA0_D06193g</name>
</gene>
<sequence length="126" mass="14821">MISDPRFQYDNVLFVDDDDTSETVIFNIRSWYLTLVGILVKYGSQSISDATTMLDNSWLIKGFCCETYKQVCLYSHEYEYYWAMLVLHGDLFWRRGISGDLPTGYDQWEQEYIRANGLAESIFEFS</sequence>
<dbReference type="RefSeq" id="XP_453338.1">
    <property type="nucleotide sequence ID" value="XM_453338.1"/>
</dbReference>
<dbReference type="InParanoid" id="Q6CRV1"/>
<accession>Q6CRV1</accession>
<dbReference type="KEGG" id="kla:KLLA0_D06193g"/>
<dbReference type="HOGENOM" id="CLU_1958090_0_0_1"/>
<dbReference type="GeneID" id="2892718"/>